<protein>
    <recommendedName>
        <fullName evidence="8">NodB homology domain-containing protein</fullName>
    </recommendedName>
</protein>
<evidence type="ECO:0000313" key="9">
    <source>
        <dbReference type="EMBL" id="KAG5462773.1"/>
    </source>
</evidence>
<dbReference type="Gene3D" id="3.20.20.370">
    <property type="entry name" value="Glycoside hydrolase/deacetylase"/>
    <property type="match status" value="1"/>
</dbReference>
<evidence type="ECO:0000256" key="2">
    <source>
        <dbReference type="ARBA" id="ARBA00022723"/>
    </source>
</evidence>
<dbReference type="SUPFAM" id="SSF88713">
    <property type="entry name" value="Glycoside hydrolase/deacetylase"/>
    <property type="match status" value="1"/>
</dbReference>
<dbReference type="GO" id="GO:0005975">
    <property type="term" value="P:carbohydrate metabolic process"/>
    <property type="evidence" value="ECO:0007669"/>
    <property type="project" value="InterPro"/>
</dbReference>
<dbReference type="PANTHER" id="PTHR46471">
    <property type="entry name" value="CHITIN DEACETYLASE"/>
    <property type="match status" value="1"/>
</dbReference>
<dbReference type="GO" id="GO:0016810">
    <property type="term" value="F:hydrolase activity, acting on carbon-nitrogen (but not peptide) bonds"/>
    <property type="evidence" value="ECO:0007669"/>
    <property type="project" value="InterPro"/>
</dbReference>
<evidence type="ECO:0000256" key="6">
    <source>
        <dbReference type="SAM" id="MobiDB-lite"/>
    </source>
</evidence>
<dbReference type="PROSITE" id="PS51677">
    <property type="entry name" value="NODB"/>
    <property type="match status" value="1"/>
</dbReference>
<comment type="caution">
    <text evidence="9">The sequence shown here is derived from an EMBL/GenBank/DDBJ whole genome shotgun (WGS) entry which is preliminary data.</text>
</comment>
<evidence type="ECO:0000256" key="3">
    <source>
        <dbReference type="ARBA" id="ARBA00022729"/>
    </source>
</evidence>
<keyword evidence="3 7" id="KW-0732">Signal</keyword>
<evidence type="ECO:0000256" key="7">
    <source>
        <dbReference type="SAM" id="SignalP"/>
    </source>
</evidence>
<dbReference type="InterPro" id="IPR002509">
    <property type="entry name" value="NODB_dom"/>
</dbReference>
<reference evidence="9 10" key="1">
    <citation type="journal article" name="Sci. Rep.">
        <title>Genome-scale phylogenetic analyses confirm Olpidium as the closest living zoosporic fungus to the non-flagellated, terrestrial fungi.</title>
        <authorList>
            <person name="Chang Y."/>
            <person name="Rochon D."/>
            <person name="Sekimoto S."/>
            <person name="Wang Y."/>
            <person name="Chovatia M."/>
            <person name="Sandor L."/>
            <person name="Salamov A."/>
            <person name="Grigoriev I.V."/>
            <person name="Stajich J.E."/>
            <person name="Spatafora J.W."/>
        </authorList>
    </citation>
    <scope>NUCLEOTIDE SEQUENCE [LARGE SCALE GENOMIC DNA]</scope>
    <source>
        <strain evidence="9">S191</strain>
    </source>
</reference>
<evidence type="ECO:0000256" key="5">
    <source>
        <dbReference type="ARBA" id="ARBA00023277"/>
    </source>
</evidence>
<dbReference type="PANTHER" id="PTHR46471:SF4">
    <property type="entry name" value="CHITIN DEACETYLASE"/>
    <property type="match status" value="1"/>
</dbReference>
<dbReference type="EMBL" id="JAEFCI010001631">
    <property type="protein sequence ID" value="KAG5462773.1"/>
    <property type="molecule type" value="Genomic_DNA"/>
</dbReference>
<gene>
    <name evidence="9" type="ORF">BJ554DRAFT_3594</name>
</gene>
<dbReference type="AlphaFoldDB" id="A0A8H8DLK3"/>
<feature type="signal peptide" evidence="7">
    <location>
        <begin position="1"/>
        <end position="24"/>
    </location>
</feature>
<organism evidence="9 10">
    <name type="scientific">Olpidium bornovanus</name>
    <dbReference type="NCBI Taxonomy" id="278681"/>
    <lineage>
        <taxon>Eukaryota</taxon>
        <taxon>Fungi</taxon>
        <taxon>Fungi incertae sedis</taxon>
        <taxon>Olpidiomycota</taxon>
        <taxon>Olpidiomycotina</taxon>
        <taxon>Olpidiomycetes</taxon>
        <taxon>Olpidiales</taxon>
        <taxon>Olpidiaceae</taxon>
        <taxon>Olpidium</taxon>
    </lineage>
</organism>
<keyword evidence="4" id="KW-0378">Hydrolase</keyword>
<comment type="cofactor">
    <cofactor evidence="1">
        <name>Co(2+)</name>
        <dbReference type="ChEBI" id="CHEBI:48828"/>
    </cofactor>
</comment>
<name>A0A8H8DLK3_9FUNG</name>
<feature type="region of interest" description="Disordered" evidence="6">
    <location>
        <begin position="263"/>
        <end position="320"/>
    </location>
</feature>
<keyword evidence="5" id="KW-0119">Carbohydrate metabolism</keyword>
<evidence type="ECO:0000256" key="4">
    <source>
        <dbReference type="ARBA" id="ARBA00022801"/>
    </source>
</evidence>
<dbReference type="GO" id="GO:0046872">
    <property type="term" value="F:metal ion binding"/>
    <property type="evidence" value="ECO:0007669"/>
    <property type="project" value="UniProtKB-KW"/>
</dbReference>
<feature type="compositionally biased region" description="Low complexity" evidence="6">
    <location>
        <begin position="288"/>
        <end position="314"/>
    </location>
</feature>
<keyword evidence="10" id="KW-1185">Reference proteome</keyword>
<accession>A0A8H8DLK3</accession>
<keyword evidence="2" id="KW-0479">Metal-binding</keyword>
<evidence type="ECO:0000313" key="10">
    <source>
        <dbReference type="Proteomes" id="UP000673691"/>
    </source>
</evidence>
<dbReference type="InterPro" id="IPR011330">
    <property type="entry name" value="Glyco_hydro/deAcase_b/a-brl"/>
</dbReference>
<evidence type="ECO:0000256" key="1">
    <source>
        <dbReference type="ARBA" id="ARBA00001941"/>
    </source>
</evidence>
<dbReference type="OrthoDB" id="407355at2759"/>
<dbReference type="Pfam" id="PF01522">
    <property type="entry name" value="Polysacc_deac_1"/>
    <property type="match status" value="1"/>
</dbReference>
<feature type="domain" description="NodB homology" evidence="8">
    <location>
        <begin position="58"/>
        <end position="245"/>
    </location>
</feature>
<dbReference type="Proteomes" id="UP000673691">
    <property type="component" value="Unassembled WGS sequence"/>
</dbReference>
<feature type="chain" id="PRO_5034366117" description="NodB homology domain-containing protein" evidence="7">
    <location>
        <begin position="25"/>
        <end position="352"/>
    </location>
</feature>
<proteinExistence type="predicted"/>
<sequence length="352" mass="36344">MKTQAFISAASAILLAGSNNLAAAQDSNSAFVTKCGPGQWALTFVSCVTDSKNVFSFLFLRSRADDGPSPFTNSLLQLLKTANVPATFFVLGVQLEQAELAKATKAAFDAGHQIASHTYDHSDLNTLTAAQIQDQMTRTETLLKTITGATPNYMRPPFGNCGATCAATMKQLGYVVTQWNVDSNDWRFVGTPDESKAFDAFSTALGAADVKTTGHVSLQHDIHKFSVEMVPKIISAIKAKGLTFVTADKCAGGTVPAYREADAPAPGGGALTPGAPAGGSTTVDAEKATNATNPTNPINGTKAPNTTVPTTTPPSNSRVGTTTNLQFSSGASTIAASTLGFAAASLAAVASI</sequence>
<evidence type="ECO:0000259" key="8">
    <source>
        <dbReference type="PROSITE" id="PS51677"/>
    </source>
</evidence>